<comment type="similarity">
    <text evidence="2">Belongs to the MAD2 family.</text>
</comment>
<dbReference type="GO" id="GO:0007094">
    <property type="term" value="P:mitotic spindle assembly checkpoint signaling"/>
    <property type="evidence" value="ECO:0007669"/>
    <property type="project" value="TreeGrafter"/>
</dbReference>
<reference evidence="9 10" key="1">
    <citation type="journal article" date="2012" name="Eukaryot. Cell">
        <title>Draft genome sequence of CBS 2479, the standard type strain of Trichosporon asahii.</title>
        <authorList>
            <person name="Yang R.Y."/>
            <person name="Li H.T."/>
            <person name="Zhu H."/>
            <person name="Zhou G.P."/>
            <person name="Wang M."/>
            <person name="Wang L."/>
        </authorList>
    </citation>
    <scope>NUCLEOTIDE SEQUENCE [LARGE SCALE GENOMIC DNA]</scope>
    <source>
        <strain evidence="10">ATCC 90039 / CBS 2479 / JCM 2466 / KCTC 7840 / NCYC 2677 / UAMH 7654</strain>
    </source>
</reference>
<sequence>MATAQKQRQNQAITLKGSVALVTEFFEYSVNSEASTPPTSSGKHRLADLSADSRMVKKYGLPMLVTADEGLQEYIQTILQQVSAWLMEGALNRIVLAIKSIETEETVERWQFDIHTEDGPTQAGTMPGAPKIKPKKKTEKEVQGEIREIMKQITSSVTFLPILDEPCTFTILAYTNDKPDVAIPNTWGDADPHLIDRGTVEQVRLRSFSTNVHSLEAMVAYRVGE</sequence>
<feature type="region of interest" description="Disordered" evidence="7">
    <location>
        <begin position="117"/>
        <end position="138"/>
    </location>
</feature>
<proteinExistence type="inferred from homology"/>
<dbReference type="AlphaFoldDB" id="J6FB05"/>
<dbReference type="PROSITE" id="PS50815">
    <property type="entry name" value="HORMA"/>
    <property type="match status" value="1"/>
</dbReference>
<dbReference type="EMBL" id="ALBS01000027">
    <property type="protein sequence ID" value="EJT52357.1"/>
    <property type="molecule type" value="Genomic_DNA"/>
</dbReference>
<keyword evidence="6" id="KW-0131">Cell cycle</keyword>
<evidence type="ECO:0000259" key="8">
    <source>
        <dbReference type="PROSITE" id="PS50815"/>
    </source>
</evidence>
<evidence type="ECO:0000256" key="6">
    <source>
        <dbReference type="ARBA" id="ARBA00023306"/>
    </source>
</evidence>
<dbReference type="GO" id="GO:0051301">
    <property type="term" value="P:cell division"/>
    <property type="evidence" value="ECO:0007669"/>
    <property type="project" value="UniProtKB-KW"/>
</dbReference>
<name>J6FB05_TRIAS</name>
<evidence type="ECO:0000256" key="5">
    <source>
        <dbReference type="ARBA" id="ARBA00023242"/>
    </source>
</evidence>
<evidence type="ECO:0000313" key="9">
    <source>
        <dbReference type="EMBL" id="EJT52357.1"/>
    </source>
</evidence>
<evidence type="ECO:0000256" key="3">
    <source>
        <dbReference type="ARBA" id="ARBA00022618"/>
    </source>
</evidence>
<protein>
    <submittedName>
        <fullName evidence="9">Mitotic spindle checkpoint-related protein</fullName>
    </submittedName>
</protein>
<dbReference type="VEuPathDB" id="FungiDB:A1Q1_04568"/>
<dbReference type="PANTHER" id="PTHR11842">
    <property type="entry name" value="MITOTIC SPINDLE ASSEMBLY CHECKPOINT PROTEIN MAD2"/>
    <property type="match status" value="1"/>
</dbReference>
<gene>
    <name evidence="9" type="ORF">A1Q1_04568</name>
</gene>
<organism evidence="9 10">
    <name type="scientific">Trichosporon asahii var. asahii (strain ATCC 90039 / CBS 2479 / JCM 2466 / KCTC 7840 / NBRC 103889/ NCYC 2677 / UAMH 7654)</name>
    <name type="common">Yeast</name>
    <dbReference type="NCBI Taxonomy" id="1186058"/>
    <lineage>
        <taxon>Eukaryota</taxon>
        <taxon>Fungi</taxon>
        <taxon>Dikarya</taxon>
        <taxon>Basidiomycota</taxon>
        <taxon>Agaricomycotina</taxon>
        <taxon>Tremellomycetes</taxon>
        <taxon>Trichosporonales</taxon>
        <taxon>Trichosporonaceae</taxon>
        <taxon>Trichosporon</taxon>
    </lineage>
</organism>
<accession>J6FB05</accession>
<dbReference type="GO" id="GO:0000776">
    <property type="term" value="C:kinetochore"/>
    <property type="evidence" value="ECO:0007669"/>
    <property type="project" value="TreeGrafter"/>
</dbReference>
<feature type="domain" description="HORMA" evidence="8">
    <location>
        <begin position="16"/>
        <end position="219"/>
    </location>
</feature>
<dbReference type="InterPro" id="IPR045091">
    <property type="entry name" value="Mad2-like"/>
</dbReference>
<dbReference type="HOGENOM" id="CLU_072097_0_0_1"/>
<dbReference type="Pfam" id="PF02301">
    <property type="entry name" value="HORMA"/>
    <property type="match status" value="1"/>
</dbReference>
<evidence type="ECO:0000313" key="10">
    <source>
        <dbReference type="Proteomes" id="UP000002748"/>
    </source>
</evidence>
<dbReference type="GO" id="GO:0005737">
    <property type="term" value="C:cytoplasm"/>
    <property type="evidence" value="ECO:0007669"/>
    <property type="project" value="TreeGrafter"/>
</dbReference>
<dbReference type="Gene3D" id="3.30.900.10">
    <property type="entry name" value="HORMA domain"/>
    <property type="match status" value="1"/>
</dbReference>
<dbReference type="PANTHER" id="PTHR11842:SF11">
    <property type="entry name" value="MITOTIC SPINDLE ASSEMBLY CHECKPOINT PROTEIN MAD2A"/>
    <property type="match status" value="1"/>
</dbReference>
<dbReference type="OrthoDB" id="1806at2759"/>
<dbReference type="SUPFAM" id="SSF56019">
    <property type="entry name" value="The spindle assembly checkpoint protein mad2"/>
    <property type="match status" value="1"/>
</dbReference>
<evidence type="ECO:0000256" key="1">
    <source>
        <dbReference type="ARBA" id="ARBA00004123"/>
    </source>
</evidence>
<evidence type="ECO:0000256" key="7">
    <source>
        <dbReference type="SAM" id="MobiDB-lite"/>
    </source>
</evidence>
<dbReference type="InterPro" id="IPR036570">
    <property type="entry name" value="HORMA_dom_sf"/>
</dbReference>
<evidence type="ECO:0000256" key="4">
    <source>
        <dbReference type="ARBA" id="ARBA00022776"/>
    </source>
</evidence>
<comment type="subcellular location">
    <subcellularLocation>
        <location evidence="1">Nucleus</location>
    </subcellularLocation>
</comment>
<dbReference type="KEGG" id="tasa:A1Q1_04568"/>
<evidence type="ECO:0000256" key="2">
    <source>
        <dbReference type="ARBA" id="ARBA00010348"/>
    </source>
</evidence>
<keyword evidence="3" id="KW-0132">Cell division</keyword>
<comment type="caution">
    <text evidence="9">The sequence shown here is derived from an EMBL/GenBank/DDBJ whole genome shotgun (WGS) entry which is preliminary data.</text>
</comment>
<dbReference type="InterPro" id="IPR003511">
    <property type="entry name" value="HORMA_dom"/>
</dbReference>
<dbReference type="GO" id="GO:0005654">
    <property type="term" value="C:nucleoplasm"/>
    <property type="evidence" value="ECO:0007669"/>
    <property type="project" value="TreeGrafter"/>
</dbReference>
<dbReference type="Proteomes" id="UP000002748">
    <property type="component" value="Unassembled WGS sequence"/>
</dbReference>
<keyword evidence="4" id="KW-0498">Mitosis</keyword>
<keyword evidence="5" id="KW-0539">Nucleus</keyword>
<dbReference type="RefSeq" id="XP_014183476.1">
    <property type="nucleotide sequence ID" value="XM_014328001.1"/>
</dbReference>
<dbReference type="GeneID" id="25988081"/>